<dbReference type="Proteomes" id="UP001279410">
    <property type="component" value="Unassembled WGS sequence"/>
</dbReference>
<protein>
    <submittedName>
        <fullName evidence="2">Golgin subfamily A member 6-like protein 10</fullName>
    </submittedName>
</protein>
<evidence type="ECO:0000313" key="3">
    <source>
        <dbReference type="Proteomes" id="UP001279410"/>
    </source>
</evidence>
<keyword evidence="1" id="KW-0175">Coiled coil</keyword>
<name>A0AAD3RGQ4_LATJO</name>
<sequence length="253" mass="28700">MTEMETFYKEKLQEARSALKQKEEELKSFKDRMATELAVSVTGDTKNIPVSKTPAEMKRFYEEKLHEAGSALSQKDEELKSLKDRMRLNPDDLKESLSWDSQTNKQLKEHRDSCLTPKWLNLEDPVCSWFSVNSPADAPSYFLVGGPANTVPEFLLAVQPTPAVLQSAVQLTPAGNTDQNIGTTTPFPQHEAQYPQHVMVNFRRLASECYWLGCLMALNSPPLQPDWENHVPGMDAWDIFPQDIKSLSVTKRK</sequence>
<evidence type="ECO:0000313" key="2">
    <source>
        <dbReference type="EMBL" id="GLD68313.1"/>
    </source>
</evidence>
<accession>A0AAD3RGQ4</accession>
<reference evidence="2" key="1">
    <citation type="submission" date="2022-08" db="EMBL/GenBank/DDBJ databases">
        <title>Genome sequencing of akame (Lates japonicus).</title>
        <authorList>
            <person name="Hashiguchi Y."/>
            <person name="Takahashi H."/>
        </authorList>
    </citation>
    <scope>NUCLEOTIDE SEQUENCE</scope>
    <source>
        <strain evidence="2">Kochi</strain>
    </source>
</reference>
<feature type="coiled-coil region" evidence="1">
    <location>
        <begin position="5"/>
        <end position="39"/>
    </location>
</feature>
<organism evidence="2 3">
    <name type="scientific">Lates japonicus</name>
    <name type="common">Japanese lates</name>
    <dbReference type="NCBI Taxonomy" id="270547"/>
    <lineage>
        <taxon>Eukaryota</taxon>
        <taxon>Metazoa</taxon>
        <taxon>Chordata</taxon>
        <taxon>Craniata</taxon>
        <taxon>Vertebrata</taxon>
        <taxon>Euteleostomi</taxon>
        <taxon>Actinopterygii</taxon>
        <taxon>Neopterygii</taxon>
        <taxon>Teleostei</taxon>
        <taxon>Neoteleostei</taxon>
        <taxon>Acanthomorphata</taxon>
        <taxon>Carangaria</taxon>
        <taxon>Carangaria incertae sedis</taxon>
        <taxon>Centropomidae</taxon>
        <taxon>Lates</taxon>
    </lineage>
</organism>
<proteinExistence type="predicted"/>
<keyword evidence="3" id="KW-1185">Reference proteome</keyword>
<comment type="caution">
    <text evidence="2">The sequence shown here is derived from an EMBL/GenBank/DDBJ whole genome shotgun (WGS) entry which is preliminary data.</text>
</comment>
<dbReference type="AlphaFoldDB" id="A0AAD3RGQ4"/>
<dbReference type="EMBL" id="BRZM01000131">
    <property type="protein sequence ID" value="GLD68313.1"/>
    <property type="molecule type" value="Genomic_DNA"/>
</dbReference>
<evidence type="ECO:0000256" key="1">
    <source>
        <dbReference type="SAM" id="Coils"/>
    </source>
</evidence>
<gene>
    <name evidence="2" type="ORF">AKAME5_001962500</name>
</gene>